<evidence type="ECO:0000256" key="5">
    <source>
        <dbReference type="SAM" id="Phobius"/>
    </source>
</evidence>
<dbReference type="EMBL" id="HBGG01021942">
    <property type="protein sequence ID" value="CAD9209174.1"/>
    <property type="molecule type" value="Transcribed_RNA"/>
</dbReference>
<evidence type="ECO:0000256" key="1">
    <source>
        <dbReference type="ARBA" id="ARBA00004141"/>
    </source>
</evidence>
<dbReference type="PANTHER" id="PTHR11040">
    <property type="entry name" value="ZINC/IRON TRANSPORTER"/>
    <property type="match status" value="1"/>
</dbReference>
<name>A0A7S1X4F3_9CHLO</name>
<protein>
    <submittedName>
        <fullName evidence="6">Uncharacterized protein</fullName>
    </submittedName>
</protein>
<feature type="transmembrane region" description="Helical" evidence="5">
    <location>
        <begin position="74"/>
        <end position="95"/>
    </location>
</feature>
<dbReference type="Pfam" id="PF02535">
    <property type="entry name" value="Zip"/>
    <property type="match status" value="1"/>
</dbReference>
<reference evidence="6" key="1">
    <citation type="submission" date="2021-01" db="EMBL/GenBank/DDBJ databases">
        <authorList>
            <person name="Corre E."/>
            <person name="Pelletier E."/>
            <person name="Niang G."/>
            <person name="Scheremetjew M."/>
            <person name="Finn R."/>
            <person name="Kale V."/>
            <person name="Holt S."/>
            <person name="Cochrane G."/>
            <person name="Meng A."/>
            <person name="Brown T."/>
            <person name="Cohen L."/>
        </authorList>
    </citation>
    <scope>NUCLEOTIDE SEQUENCE</scope>
    <source>
        <strain evidence="6">PLY429</strain>
    </source>
</reference>
<accession>A0A7S1X4F3</accession>
<dbReference type="PANTHER" id="PTHR11040:SF209">
    <property type="entry name" value="ZIP ZINC TRANSPORTER"/>
    <property type="match status" value="1"/>
</dbReference>
<keyword evidence="3 5" id="KW-1133">Transmembrane helix</keyword>
<feature type="transmembrane region" description="Helical" evidence="5">
    <location>
        <begin position="225"/>
        <end position="245"/>
    </location>
</feature>
<proteinExistence type="predicted"/>
<comment type="subcellular location">
    <subcellularLocation>
        <location evidence="1">Membrane</location>
        <topology evidence="1">Multi-pass membrane protein</topology>
    </subcellularLocation>
</comment>
<evidence type="ECO:0000256" key="2">
    <source>
        <dbReference type="ARBA" id="ARBA00022692"/>
    </source>
</evidence>
<feature type="transmembrane region" description="Helical" evidence="5">
    <location>
        <begin position="107"/>
        <end position="126"/>
    </location>
</feature>
<feature type="transmembrane region" description="Helical" evidence="5">
    <location>
        <begin position="39"/>
        <end position="62"/>
    </location>
</feature>
<dbReference type="InterPro" id="IPR003689">
    <property type="entry name" value="ZIP"/>
</dbReference>
<feature type="transmembrane region" description="Helical" evidence="5">
    <location>
        <begin position="251"/>
        <end position="276"/>
    </location>
</feature>
<organism evidence="6">
    <name type="scientific">Tetraselmis chuii</name>
    <dbReference type="NCBI Taxonomy" id="63592"/>
    <lineage>
        <taxon>Eukaryota</taxon>
        <taxon>Viridiplantae</taxon>
        <taxon>Chlorophyta</taxon>
        <taxon>core chlorophytes</taxon>
        <taxon>Chlorodendrophyceae</taxon>
        <taxon>Chlorodendrales</taxon>
        <taxon>Chlorodendraceae</taxon>
        <taxon>Tetraselmis</taxon>
    </lineage>
</organism>
<feature type="transmembrane region" description="Helical" evidence="5">
    <location>
        <begin position="288"/>
        <end position="313"/>
    </location>
</feature>
<gene>
    <name evidence="6" type="ORF">TCHU04912_LOCUS11413</name>
</gene>
<evidence type="ECO:0000256" key="3">
    <source>
        <dbReference type="ARBA" id="ARBA00022989"/>
    </source>
</evidence>
<keyword evidence="2 5" id="KW-0812">Transmembrane</keyword>
<feature type="transmembrane region" description="Helical" evidence="5">
    <location>
        <begin position="377"/>
        <end position="396"/>
    </location>
</feature>
<dbReference type="GO" id="GO:0005385">
    <property type="term" value="F:zinc ion transmembrane transporter activity"/>
    <property type="evidence" value="ECO:0007669"/>
    <property type="project" value="TreeGrafter"/>
</dbReference>
<dbReference type="AlphaFoldDB" id="A0A7S1X4F3"/>
<sequence length="400" mass="42671">MPLIMSCQMNSSCVLEVTPSDNLSGHDHGSGEGDDVEPWMAAVATLLFCIMPVLAFITPFVVSRVVSDRTFAMLFSLGNCFSAGLILALGIMHIIPHTLEAQWAVGLDYPLNYLLITVGFFLTLFIEQVPGIHSNGGLLGDPDIPTSVNDHPKGSISGSMRANQAIPVNSVGAFCGNDDAHAKRPEEENIGTSVEDGVVQTKAMSSPSPPSLTVMQRLNALMPALVFFVASQFHACLEAFFVGTTSPATDFWIFVGGVSTHKYFVALSFGLKVYALWGASDVTQRRSLALLSFLWAALPALCVVIGYVIASSISSMSQLILNSLAAGTFLYIGSFEILSEEFVHSHGPSTGHGPHQAFEDHACQGQSQWGSKPVHNYSKFAAISVAVAVVAVSSLIPHTH</sequence>
<keyword evidence="4 5" id="KW-0472">Membrane</keyword>
<evidence type="ECO:0000256" key="4">
    <source>
        <dbReference type="ARBA" id="ARBA00023136"/>
    </source>
</evidence>
<dbReference type="GO" id="GO:0016020">
    <property type="term" value="C:membrane"/>
    <property type="evidence" value="ECO:0007669"/>
    <property type="project" value="UniProtKB-SubCell"/>
</dbReference>
<evidence type="ECO:0000313" key="6">
    <source>
        <dbReference type="EMBL" id="CAD9209174.1"/>
    </source>
</evidence>